<dbReference type="InterPro" id="IPR035642">
    <property type="entry name" value="MraZ_N"/>
</dbReference>
<dbReference type="HAMAP" id="MF_01008">
    <property type="entry name" value="MraZ"/>
    <property type="match status" value="1"/>
</dbReference>
<comment type="subcellular location">
    <subcellularLocation>
        <location evidence="7">Cytoplasm</location>
        <location evidence="7">Nucleoid</location>
    </subcellularLocation>
</comment>
<feature type="domain" description="SpoVT-AbrB" evidence="8">
    <location>
        <begin position="83"/>
        <end position="126"/>
    </location>
</feature>
<dbReference type="EMBL" id="MQUB01000001">
    <property type="protein sequence ID" value="PQB03677.1"/>
    <property type="molecule type" value="Genomic_DNA"/>
</dbReference>
<organism evidence="9 10">
    <name type="scientific">Aureitalea marina</name>
    <dbReference type="NCBI Taxonomy" id="930804"/>
    <lineage>
        <taxon>Bacteria</taxon>
        <taxon>Pseudomonadati</taxon>
        <taxon>Bacteroidota</taxon>
        <taxon>Flavobacteriia</taxon>
        <taxon>Flavobacteriales</taxon>
        <taxon>Flavobacteriaceae</taxon>
        <taxon>Aureitalea</taxon>
    </lineage>
</organism>
<dbReference type="GO" id="GO:0000976">
    <property type="term" value="F:transcription cis-regulatory region binding"/>
    <property type="evidence" value="ECO:0007669"/>
    <property type="project" value="TreeGrafter"/>
</dbReference>
<dbReference type="PANTHER" id="PTHR34701:SF1">
    <property type="entry name" value="TRANSCRIPTIONAL REGULATOR MRAZ"/>
    <property type="match status" value="1"/>
</dbReference>
<dbReference type="CDD" id="cd16321">
    <property type="entry name" value="MraZ_C"/>
    <property type="match status" value="1"/>
</dbReference>
<keyword evidence="2 7" id="KW-0963">Cytoplasm</keyword>
<evidence type="ECO:0000256" key="4">
    <source>
        <dbReference type="ARBA" id="ARBA00023015"/>
    </source>
</evidence>
<proteinExistence type="inferred from homology"/>
<comment type="subunit">
    <text evidence="7">Forms oligomers.</text>
</comment>
<evidence type="ECO:0000313" key="9">
    <source>
        <dbReference type="EMBL" id="PQB03677.1"/>
    </source>
</evidence>
<dbReference type="Gene3D" id="3.40.1550.20">
    <property type="entry name" value="Transcriptional regulator MraZ domain"/>
    <property type="match status" value="1"/>
</dbReference>
<name>A0A2S7KM25_9FLAO</name>
<feature type="domain" description="SpoVT-AbrB" evidence="8">
    <location>
        <begin position="7"/>
        <end position="54"/>
    </location>
</feature>
<gene>
    <name evidence="7" type="primary">mraZ</name>
    <name evidence="9" type="ORF">BST85_01240</name>
</gene>
<protein>
    <recommendedName>
        <fullName evidence="1 7">Transcriptional regulator MraZ</fullName>
    </recommendedName>
</protein>
<dbReference type="InterPro" id="IPR020603">
    <property type="entry name" value="MraZ_dom"/>
</dbReference>
<dbReference type="NCBIfam" id="TIGR00242">
    <property type="entry name" value="division/cell wall cluster transcriptional repressor MraZ"/>
    <property type="match status" value="1"/>
</dbReference>
<evidence type="ECO:0000256" key="1">
    <source>
        <dbReference type="ARBA" id="ARBA00013860"/>
    </source>
</evidence>
<evidence type="ECO:0000256" key="5">
    <source>
        <dbReference type="ARBA" id="ARBA00023125"/>
    </source>
</evidence>
<evidence type="ECO:0000259" key="8">
    <source>
        <dbReference type="PROSITE" id="PS51740"/>
    </source>
</evidence>
<keyword evidence="10" id="KW-1185">Reference proteome</keyword>
<dbReference type="GO" id="GO:0003700">
    <property type="term" value="F:DNA-binding transcription factor activity"/>
    <property type="evidence" value="ECO:0007669"/>
    <property type="project" value="UniProtKB-UniRule"/>
</dbReference>
<dbReference type="AlphaFoldDB" id="A0A2S7KM25"/>
<keyword evidence="6 7" id="KW-0804">Transcription</keyword>
<evidence type="ECO:0000313" key="10">
    <source>
        <dbReference type="Proteomes" id="UP000239800"/>
    </source>
</evidence>
<dbReference type="InterPro" id="IPR038619">
    <property type="entry name" value="MraZ_sf"/>
</dbReference>
<dbReference type="SUPFAM" id="SSF89447">
    <property type="entry name" value="AbrB/MazE/MraZ-like"/>
    <property type="match status" value="1"/>
</dbReference>
<evidence type="ECO:0000256" key="2">
    <source>
        <dbReference type="ARBA" id="ARBA00022490"/>
    </source>
</evidence>
<keyword evidence="5 7" id="KW-0238">DNA-binding</keyword>
<dbReference type="RefSeq" id="WP_104811599.1">
    <property type="nucleotide sequence ID" value="NZ_MQUB01000001.1"/>
</dbReference>
<evidence type="ECO:0000256" key="7">
    <source>
        <dbReference type="HAMAP-Rule" id="MF_01008"/>
    </source>
</evidence>
<dbReference type="Pfam" id="PF02381">
    <property type="entry name" value="MraZ"/>
    <property type="match status" value="2"/>
</dbReference>
<dbReference type="InterPro" id="IPR003444">
    <property type="entry name" value="MraZ"/>
</dbReference>
<comment type="similarity">
    <text evidence="7">Belongs to the MraZ family.</text>
</comment>
<dbReference type="InterPro" id="IPR035644">
    <property type="entry name" value="MraZ_C"/>
</dbReference>
<dbReference type="OrthoDB" id="9807753at2"/>
<dbReference type="CDD" id="cd16320">
    <property type="entry name" value="MraZ_N"/>
    <property type="match status" value="1"/>
</dbReference>
<dbReference type="Proteomes" id="UP000239800">
    <property type="component" value="Unassembled WGS sequence"/>
</dbReference>
<dbReference type="PROSITE" id="PS51740">
    <property type="entry name" value="SPOVT_ABRB"/>
    <property type="match status" value="2"/>
</dbReference>
<dbReference type="GO" id="GO:0005737">
    <property type="term" value="C:cytoplasm"/>
    <property type="evidence" value="ECO:0007669"/>
    <property type="project" value="UniProtKB-UniRule"/>
</dbReference>
<accession>A0A2S7KM25</accession>
<evidence type="ECO:0000256" key="3">
    <source>
        <dbReference type="ARBA" id="ARBA00022737"/>
    </source>
</evidence>
<dbReference type="InterPro" id="IPR037914">
    <property type="entry name" value="SpoVT-AbrB_sf"/>
</dbReference>
<dbReference type="GO" id="GO:0009295">
    <property type="term" value="C:nucleoid"/>
    <property type="evidence" value="ECO:0007669"/>
    <property type="project" value="UniProtKB-SubCell"/>
</dbReference>
<sequence length="157" mass="17525">MLNLIGTFECKADNKGRLKVPASLKKQLDPVASSGFVVKRAVFQPCLELYPMEEWNKLMEKVSELNRFNRKNNDFIRRFTAGVRTLELDAAGRILIPRDLIAVAGIEKEVVLNSAINIIEIWDKSKYEQAIDDAANDFADLAEEVMGDANDAANGIP</sequence>
<dbReference type="GO" id="GO:2000143">
    <property type="term" value="P:negative regulation of DNA-templated transcription initiation"/>
    <property type="evidence" value="ECO:0007669"/>
    <property type="project" value="TreeGrafter"/>
</dbReference>
<dbReference type="InterPro" id="IPR007159">
    <property type="entry name" value="SpoVT-AbrB_dom"/>
</dbReference>
<dbReference type="PANTHER" id="PTHR34701">
    <property type="entry name" value="TRANSCRIPTIONAL REGULATOR MRAZ"/>
    <property type="match status" value="1"/>
</dbReference>
<keyword evidence="4 7" id="KW-0805">Transcription regulation</keyword>
<comment type="caution">
    <text evidence="9">The sequence shown here is derived from an EMBL/GenBank/DDBJ whole genome shotgun (WGS) entry which is preliminary data.</text>
</comment>
<evidence type="ECO:0000256" key="6">
    <source>
        <dbReference type="ARBA" id="ARBA00023163"/>
    </source>
</evidence>
<keyword evidence="3" id="KW-0677">Repeat</keyword>
<reference evidence="9 10" key="1">
    <citation type="submission" date="2016-11" db="EMBL/GenBank/DDBJ databases">
        <title>Trade-off between light-utilization and light-protection in marine flavobacteria.</title>
        <authorList>
            <person name="Kumagai Y."/>
        </authorList>
    </citation>
    <scope>NUCLEOTIDE SEQUENCE [LARGE SCALE GENOMIC DNA]</scope>
    <source>
        <strain evidence="9 10">NBRC 107741</strain>
    </source>
</reference>